<dbReference type="Proteomes" id="UP000830454">
    <property type="component" value="Chromosome"/>
</dbReference>
<feature type="transmembrane region" description="Helical" evidence="1">
    <location>
        <begin position="77"/>
        <end position="96"/>
    </location>
</feature>
<name>A0ABY4HJF1_9FLAO</name>
<dbReference type="Pfam" id="PF07332">
    <property type="entry name" value="Phage_holin_3_6"/>
    <property type="match status" value="1"/>
</dbReference>
<proteinExistence type="predicted"/>
<evidence type="ECO:0000313" key="3">
    <source>
        <dbReference type="Proteomes" id="UP000830454"/>
    </source>
</evidence>
<gene>
    <name evidence="2" type="ORF">LXD69_11305</name>
</gene>
<evidence type="ECO:0000313" key="2">
    <source>
        <dbReference type="EMBL" id="UOX32630.1"/>
    </source>
</evidence>
<dbReference type="InterPro" id="IPR009937">
    <property type="entry name" value="Phage_holin_3_6"/>
</dbReference>
<keyword evidence="3" id="KW-1185">Reference proteome</keyword>
<keyword evidence="1" id="KW-0472">Membrane</keyword>
<accession>A0ABY4HJF1</accession>
<dbReference type="EMBL" id="CP090145">
    <property type="protein sequence ID" value="UOX32630.1"/>
    <property type="molecule type" value="Genomic_DNA"/>
</dbReference>
<dbReference type="RefSeq" id="WP_246915469.1">
    <property type="nucleotide sequence ID" value="NZ_CP090145.1"/>
</dbReference>
<feature type="transmembrane region" description="Helical" evidence="1">
    <location>
        <begin position="41"/>
        <end position="71"/>
    </location>
</feature>
<keyword evidence="1" id="KW-0812">Transmembrane</keyword>
<evidence type="ECO:0000256" key="1">
    <source>
        <dbReference type="SAM" id="Phobius"/>
    </source>
</evidence>
<keyword evidence="1" id="KW-1133">Transmembrane helix</keyword>
<reference evidence="2" key="2">
    <citation type="submission" date="2022-04" db="EMBL/GenBank/DDBJ databases">
        <title>Complete Genome Sequence of Flavobacterium sediminilitoris YSM-43, Isolated from a Tidal Sediment.</title>
        <authorList>
            <person name="Lee P.A."/>
        </authorList>
    </citation>
    <scope>NUCLEOTIDE SEQUENCE</scope>
    <source>
        <strain evidence="2">YSM-43</strain>
    </source>
</reference>
<organism evidence="2 3">
    <name type="scientific">Flavobacterium sediminilitoris</name>
    <dbReference type="NCBI Taxonomy" id="2024526"/>
    <lineage>
        <taxon>Bacteria</taxon>
        <taxon>Pseudomonadati</taxon>
        <taxon>Bacteroidota</taxon>
        <taxon>Flavobacteriia</taxon>
        <taxon>Flavobacteriales</taxon>
        <taxon>Flavobacteriaceae</taxon>
        <taxon>Flavobacterium</taxon>
    </lineage>
</organism>
<reference evidence="2" key="1">
    <citation type="submission" date="2021-12" db="EMBL/GenBank/DDBJ databases">
        <authorList>
            <person name="Cha I.-T."/>
            <person name="Lee K.-E."/>
            <person name="Park S.-J."/>
        </authorList>
    </citation>
    <scope>NUCLEOTIDE SEQUENCE</scope>
    <source>
        <strain evidence="2">YSM-43</strain>
    </source>
</reference>
<sequence length="127" mass="14617">MKTKIEDKATAIENLFEKAENYTKTSVELIKLSAIEKISEAISVLVSHIAIIVLVAFFLFFINIGISLWIGKLIGEYYIGFLIVSFVYLLLGLLIYKYKKKTIENPINELMINTLLKNKIEENEKER</sequence>
<protein>
    <submittedName>
        <fullName evidence="2">Phage holin family protein</fullName>
    </submittedName>
</protein>